<feature type="transmembrane region" description="Helical" evidence="1">
    <location>
        <begin position="136"/>
        <end position="156"/>
    </location>
</feature>
<keyword evidence="1" id="KW-0472">Membrane</keyword>
<feature type="transmembrane region" description="Helical" evidence="1">
    <location>
        <begin position="54"/>
        <end position="71"/>
    </location>
</feature>
<feature type="transmembrane region" description="Helical" evidence="1">
    <location>
        <begin position="21"/>
        <end position="42"/>
    </location>
</feature>
<sequence>MKKNKNTLLHALIKCWSQISISDKSLIIIMFILLLQCVYNLFMPEPTTNNGISISVIVRTSVASIFGYFLSENFLKHEVIKSNDSNSPIIVTVNDDDKEVKEETLKSDDKNYMVESKNKSNNITNDLKYYICNKSFQVIVALSVCVIALFSLIIGYDFNLIPEEATPSIIQFKDLISSCVGFLLGCSRTNSNKNSSKK</sequence>
<dbReference type="Proteomes" id="UP000095558">
    <property type="component" value="Unassembled WGS sequence"/>
</dbReference>
<dbReference type="RefSeq" id="WP_042393956.1">
    <property type="nucleotide sequence ID" value="NZ_CYYT01000013.1"/>
</dbReference>
<reference evidence="2 3" key="1">
    <citation type="submission" date="2015-09" db="EMBL/GenBank/DDBJ databases">
        <authorList>
            <consortium name="Pathogen Informatics"/>
        </authorList>
    </citation>
    <scope>NUCLEOTIDE SEQUENCE [LARGE SCALE GENOMIC DNA]</scope>
    <source>
        <strain evidence="2 3">2789STDY5834855</strain>
    </source>
</reference>
<dbReference type="EMBL" id="CYZV01000003">
    <property type="protein sequence ID" value="CUN62871.1"/>
    <property type="molecule type" value="Genomic_DNA"/>
</dbReference>
<dbReference type="AlphaFoldDB" id="A0A173YF70"/>
<proteinExistence type="predicted"/>
<evidence type="ECO:0000256" key="1">
    <source>
        <dbReference type="SAM" id="Phobius"/>
    </source>
</evidence>
<keyword evidence="1" id="KW-0812">Transmembrane</keyword>
<accession>A0A173YF70</accession>
<organism evidence="2 3">
    <name type="scientific">Clostridium disporicum</name>
    <dbReference type="NCBI Taxonomy" id="84024"/>
    <lineage>
        <taxon>Bacteria</taxon>
        <taxon>Bacillati</taxon>
        <taxon>Bacillota</taxon>
        <taxon>Clostridia</taxon>
        <taxon>Eubacteriales</taxon>
        <taxon>Clostridiaceae</taxon>
        <taxon>Clostridium</taxon>
    </lineage>
</organism>
<evidence type="ECO:0000313" key="2">
    <source>
        <dbReference type="EMBL" id="CUN62871.1"/>
    </source>
</evidence>
<dbReference type="GeneID" id="83010466"/>
<name>A0A173YF70_9CLOT</name>
<gene>
    <name evidence="2" type="ORF">ERS852470_00347</name>
</gene>
<dbReference type="OrthoDB" id="2067799at2"/>
<protein>
    <submittedName>
        <fullName evidence="2">Uncharacterized protein</fullName>
    </submittedName>
</protein>
<keyword evidence="1" id="KW-1133">Transmembrane helix</keyword>
<evidence type="ECO:0000313" key="3">
    <source>
        <dbReference type="Proteomes" id="UP000095558"/>
    </source>
</evidence>